<dbReference type="InterPro" id="IPR003892">
    <property type="entry name" value="CUE"/>
</dbReference>
<evidence type="ECO:0000313" key="5">
    <source>
        <dbReference type="EMBL" id="CAE7506514.1"/>
    </source>
</evidence>
<feature type="compositionally biased region" description="Low complexity" evidence="1">
    <location>
        <begin position="1756"/>
        <end position="1765"/>
    </location>
</feature>
<dbReference type="Gene3D" id="1.10.238.10">
    <property type="entry name" value="EF-hand"/>
    <property type="match status" value="1"/>
</dbReference>
<dbReference type="PROSITE" id="PS50222">
    <property type="entry name" value="EF_HAND_2"/>
    <property type="match status" value="2"/>
</dbReference>
<evidence type="ECO:0000259" key="4">
    <source>
        <dbReference type="PROSITE" id="PS51140"/>
    </source>
</evidence>
<accession>A0A812SWI0</accession>
<dbReference type="EMBL" id="CAJNDS010002514">
    <property type="protein sequence ID" value="CAE7506514.1"/>
    <property type="molecule type" value="Genomic_DNA"/>
</dbReference>
<feature type="compositionally biased region" description="Basic and acidic residues" evidence="1">
    <location>
        <begin position="1945"/>
        <end position="1959"/>
    </location>
</feature>
<evidence type="ECO:0000256" key="1">
    <source>
        <dbReference type="SAM" id="MobiDB-lite"/>
    </source>
</evidence>
<dbReference type="SMART" id="SM00054">
    <property type="entry name" value="EFh"/>
    <property type="match status" value="2"/>
</dbReference>
<feature type="region of interest" description="Disordered" evidence="1">
    <location>
        <begin position="1814"/>
        <end position="2050"/>
    </location>
</feature>
<gene>
    <name evidence="5" type="primary">ABCC2</name>
    <name evidence="5" type="ORF">SNAT2548_LOCUS28371</name>
</gene>
<keyword evidence="6" id="KW-1185">Reference proteome</keyword>
<feature type="signal peptide" evidence="2">
    <location>
        <begin position="1"/>
        <end position="19"/>
    </location>
</feature>
<reference evidence="5" key="1">
    <citation type="submission" date="2021-02" db="EMBL/GenBank/DDBJ databases">
        <authorList>
            <person name="Dougan E. K."/>
            <person name="Rhodes N."/>
            <person name="Thang M."/>
            <person name="Chan C."/>
        </authorList>
    </citation>
    <scope>NUCLEOTIDE SEQUENCE</scope>
</reference>
<feature type="compositionally biased region" description="Basic residues" evidence="1">
    <location>
        <begin position="1619"/>
        <end position="1629"/>
    </location>
</feature>
<feature type="region of interest" description="Disordered" evidence="1">
    <location>
        <begin position="1610"/>
        <end position="1675"/>
    </location>
</feature>
<dbReference type="Proteomes" id="UP000604046">
    <property type="component" value="Unassembled WGS sequence"/>
</dbReference>
<feature type="compositionally biased region" description="Basic and acidic residues" evidence="1">
    <location>
        <begin position="1892"/>
        <end position="1903"/>
    </location>
</feature>
<evidence type="ECO:0000313" key="6">
    <source>
        <dbReference type="Proteomes" id="UP000604046"/>
    </source>
</evidence>
<feature type="compositionally biased region" description="Low complexity" evidence="1">
    <location>
        <begin position="1854"/>
        <end position="1889"/>
    </location>
</feature>
<dbReference type="Pfam" id="PF02845">
    <property type="entry name" value="CUE"/>
    <property type="match status" value="1"/>
</dbReference>
<feature type="domain" description="CUE" evidence="4">
    <location>
        <begin position="1572"/>
        <end position="1615"/>
    </location>
</feature>
<dbReference type="OrthoDB" id="2122982at2759"/>
<evidence type="ECO:0000256" key="2">
    <source>
        <dbReference type="SAM" id="SignalP"/>
    </source>
</evidence>
<dbReference type="GO" id="GO:0005509">
    <property type="term" value="F:calcium ion binding"/>
    <property type="evidence" value="ECO:0007669"/>
    <property type="project" value="InterPro"/>
</dbReference>
<feature type="compositionally biased region" description="Basic and acidic residues" evidence="1">
    <location>
        <begin position="1630"/>
        <end position="1642"/>
    </location>
</feature>
<dbReference type="SUPFAM" id="SSF47473">
    <property type="entry name" value="EF-hand"/>
    <property type="match status" value="1"/>
</dbReference>
<feature type="domain" description="EF-hand" evidence="3">
    <location>
        <begin position="786"/>
        <end position="821"/>
    </location>
</feature>
<sequence>MCGHRLSAVWVPLLGFALAARQSAGLLSLDWAEAAEARPCTPVEVLRALGCFRWVQPSSPITALWYMCEHPSPRSLKLHNITAKPATAVADLCCRCFAKFALVQRALVQESARVKTKLLVEEGTLRNLSAQLASPLIFGSPARYDEARVASKQFKSIFGHFLRDAWSLSTSLLALVEDSTDYDIRTLEGLVADALILARINAGDLRELLLQTGNVCLPNIFQRSCTADHLEVFHLFPPIAGPEPKDHALDFLGIATNIAAVCDDQMPALLAPTRTLDCIYRRMALPSTRFWPFLDEEYFEWKDILETALRAAREGRSLRMAEVGSGPHAIWATRAAKAFLRHAGPEAGCELLLVEPFDLGDGSQLSQHVARNLPEGRCKLVVETAPINSGKQLEAILEPGDPFDLVDIDAQGAEHAMLEGMASWLAGLPYMRTVDEVRSWAKGAAAWGLCELIADVQNSGSVFQVASLYNCLQMQEPGDSPEDGVTCYAETTTQGSVCAIACPAATVFRNYFLNGVGQGRGQQLDTLTHIGDLVGNRKEGYWVLRNGFMMPRPGGKLIDLGERLAADQILADDVASRVRVGVHWDTQVLLDDISHNVCQVCCSAPAVALSKIVKAQHWAPFAVSLLTGAYDATLAVGATLAARRRQRVKVFLTAIGAGALGNRPSWIYQALDRVLEAYKSAPLDVYLVHFSRTDKFERLQGSRPEPVPRNRSSLDDRVAAMQKEVGEANMLHKTQRYPMMGSPTAARDNMSMMIAKAFAYFDSNGDGVIDIDECTYILRSLDPAFFTQEKVRHLAAKADADCDGYIHYAEFIAWILDSDSVMTSRVLAASSFVAEGMPDGILPESPLKLASRNRPATTGETSFFEQKTTLGDSGFSVSAKRRTLSTFQGQLRIARSGKGACLANGLAMFVDLLLSTCSAREWLHVNSLWSKTVEAGCGATCCLGIQSKADLCRLVVVARLLLEDIGVWETLPLHKLFVLQDPPPTFAEERVCVVWTCPGMLRRARAAQGKVIKLAIDGKQSILNNGCTVVTVSFLVCSEQVRQTRESGARANSRPSAHTLTQEPLAQALMNTEAEPNISQLLHTVVNVTDRFCGLDLVHNVWQVHKDYAKGIEASRLKVFPCARPCDDYPHMRRASHSVLASMLSPKDVAAEDDGSPRLDKAFPCLAFACEWHRGVEVRFMLRDRVLCRQTKRAGARSLQLLEKAIKLSRFLPTVILFDAVWQLTFSWLETVSKKATTYLKQTYFHKVPASSLRKQMHVGQPVWKSEEASCWFAGFWAGVTGTYPGSGSGTQSLESFHSCWQAQVSSRVRTAPTDIFQAMEDLYETDWCKKFSWEEARSFLTWPDRPALDLLNSSMLRTAGRSPAANFWDQRAKKLTGLRNYFQIWRRADKASAKTQSPDGVTTFWIMRCKRHQGQMPADASISQSTAETVANLLSLEGPDLERLLARCGIAEGDADSDKQRLNADAALEPRSSRPPSFWCSRSLRLSPRTSRLRVLVLALLRLSPQSRPLRKEPNECQWQTLDHHGRDAFFWLVCSLPDDRTCPFQRCANKMPSALLSSAQKDIIGSQARDYTALVRQVKDILPQFSDDQVCDALVQCNEDISQTVELLMSQQPTSKQSKKKEKHKNREARAQPEAERTEATFEAAAQDDKQYADEAVNEPREDRPKTAAEKEAAKLRKKLREIERIEDKVARGEKVDPLQLPKLDKKRETEAELRAAEQKILQEEEERRYQEEQLRKQEELEREAEAERRRQQDAYARQAAARVLPEPLRHPSWLVSGESEISQPAAMPEASHDPHQHMRNELLNMLHKPQESKGMFTQSEQTASHLGGGSYTRGPQQTNGEDYRHSYRSEQQAYQRPYSQQQYGSYDQYGQQYGSQHYGNQQYGHQQSRHHDWKHEDWRQRGSWNKEVPQEKPRPELPEDEAPKADWANMYSTQLDISSIPADKRAEAERIAKEIEQNSGGGDGWERPDGGQGSRANGKGDYSGKNGKGYGYGKSKGKKGGKGGKGKSPHWSKDGPGRSEWQPKHEDWQPKADEWQASKADWGPPGL</sequence>
<dbReference type="Pfam" id="PF13499">
    <property type="entry name" value="EF-hand_7"/>
    <property type="match status" value="1"/>
</dbReference>
<protein>
    <submittedName>
        <fullName evidence="5">ABCC2 protein</fullName>
    </submittedName>
</protein>
<feature type="compositionally biased region" description="Basic residues" evidence="1">
    <location>
        <begin position="1998"/>
        <end position="2013"/>
    </location>
</feature>
<dbReference type="InterPro" id="IPR011992">
    <property type="entry name" value="EF-hand-dom_pair"/>
</dbReference>
<comment type="caution">
    <text evidence="5">The sequence shown here is derived from an EMBL/GenBank/DDBJ whole genome shotgun (WGS) entry which is preliminary data.</text>
</comment>
<feature type="compositionally biased region" description="Basic and acidic residues" evidence="1">
    <location>
        <begin position="2014"/>
        <end position="2039"/>
    </location>
</feature>
<feature type="domain" description="EF-hand" evidence="3">
    <location>
        <begin position="749"/>
        <end position="784"/>
    </location>
</feature>
<name>A0A812SWI0_9DINO</name>
<dbReference type="CDD" id="cd00051">
    <property type="entry name" value="EFh"/>
    <property type="match status" value="1"/>
</dbReference>
<dbReference type="InterPro" id="IPR009060">
    <property type="entry name" value="UBA-like_sf"/>
</dbReference>
<dbReference type="InterPro" id="IPR002048">
    <property type="entry name" value="EF_hand_dom"/>
</dbReference>
<keyword evidence="2" id="KW-0732">Signal</keyword>
<feature type="compositionally biased region" description="Polar residues" evidence="1">
    <location>
        <begin position="1818"/>
        <end position="1827"/>
    </location>
</feature>
<evidence type="ECO:0000259" key="3">
    <source>
        <dbReference type="PROSITE" id="PS50222"/>
    </source>
</evidence>
<dbReference type="PANTHER" id="PTHR35609:SF1">
    <property type="entry name" value="MACRO DOMAIN-CONTAINING PROTEIN"/>
    <property type="match status" value="1"/>
</dbReference>
<dbReference type="PANTHER" id="PTHR35609">
    <property type="entry name" value="MACRO DOMAIN-CONTAINING PROTEIN"/>
    <property type="match status" value="1"/>
</dbReference>
<dbReference type="SUPFAM" id="SSF46934">
    <property type="entry name" value="UBA-like"/>
    <property type="match status" value="1"/>
</dbReference>
<feature type="chain" id="PRO_5032306903" evidence="2">
    <location>
        <begin position="20"/>
        <end position="2050"/>
    </location>
</feature>
<feature type="region of interest" description="Disordered" evidence="1">
    <location>
        <begin position="1723"/>
        <end position="1770"/>
    </location>
</feature>
<proteinExistence type="predicted"/>
<organism evidence="5 6">
    <name type="scientific">Symbiodinium natans</name>
    <dbReference type="NCBI Taxonomy" id="878477"/>
    <lineage>
        <taxon>Eukaryota</taxon>
        <taxon>Sar</taxon>
        <taxon>Alveolata</taxon>
        <taxon>Dinophyceae</taxon>
        <taxon>Suessiales</taxon>
        <taxon>Symbiodiniaceae</taxon>
        <taxon>Symbiodinium</taxon>
    </lineage>
</organism>
<feature type="compositionally biased region" description="Basic and acidic residues" evidence="1">
    <location>
        <begin position="1723"/>
        <end position="1755"/>
    </location>
</feature>
<feature type="compositionally biased region" description="Basic and acidic residues" evidence="1">
    <location>
        <begin position="1911"/>
        <end position="1927"/>
    </location>
</feature>
<feature type="compositionally biased region" description="Basic and acidic residues" evidence="1">
    <location>
        <begin position="1649"/>
        <end position="1675"/>
    </location>
</feature>
<dbReference type="PROSITE" id="PS51140">
    <property type="entry name" value="CUE"/>
    <property type="match status" value="1"/>
</dbReference>
<dbReference type="GO" id="GO:0043130">
    <property type="term" value="F:ubiquitin binding"/>
    <property type="evidence" value="ECO:0007669"/>
    <property type="project" value="InterPro"/>
</dbReference>